<keyword evidence="1" id="KW-1185">Reference proteome</keyword>
<protein>
    <submittedName>
        <fullName evidence="2">Coiled-coil domain-containing protein</fullName>
    </submittedName>
</protein>
<dbReference type="PANTHER" id="PTHR13338:SF4">
    <property type="entry name" value="NADH DEHYDROGENASE [UBIQUINONE] 1 ALPHA SUBCOMPLEX ASSEMBLY FACTOR 4"/>
    <property type="match status" value="1"/>
</dbReference>
<sequence>MGNKVARFMRNYDAERRALKLLSRNEKAPVRAPRFESEREMLRQVAKDPNLDEAVNKKDASLLENLSKVKVVSSDPVTPQKTEQQKQQRPLPQRRYYMPIGELGVLEVPPETVPPGRLTLMQFQELLNTRQPQGTGLPSEKVQELLDFYAPLMQRSANELKQLTHKDKDGAAQREEAELK</sequence>
<dbReference type="GO" id="GO:0032981">
    <property type="term" value="P:mitochondrial respiratory chain complex I assembly"/>
    <property type="evidence" value="ECO:0007669"/>
    <property type="project" value="InterPro"/>
</dbReference>
<accession>A0A1I8FZK5</accession>
<evidence type="ECO:0000313" key="1">
    <source>
        <dbReference type="Proteomes" id="UP000095280"/>
    </source>
</evidence>
<dbReference type="Pfam" id="PF06784">
    <property type="entry name" value="UPF0240"/>
    <property type="match status" value="1"/>
</dbReference>
<proteinExistence type="predicted"/>
<dbReference type="WBParaSite" id="maker-uti_cns_0000439-snap-gene-0.9-mRNA-1">
    <property type="protein sequence ID" value="maker-uti_cns_0000439-snap-gene-0.9-mRNA-1"/>
    <property type="gene ID" value="maker-uti_cns_0000439-snap-gene-0.9"/>
</dbReference>
<dbReference type="AlphaFoldDB" id="A0A1I8FZK5"/>
<evidence type="ECO:0000313" key="2">
    <source>
        <dbReference type="WBParaSite" id="maker-uti_cns_0000439-snap-gene-0.9-mRNA-1"/>
    </source>
</evidence>
<dbReference type="Proteomes" id="UP000095280">
    <property type="component" value="Unplaced"/>
</dbReference>
<dbReference type="PANTHER" id="PTHR13338">
    <property type="entry name" value="UPF0240 PROTEIN"/>
    <property type="match status" value="1"/>
</dbReference>
<dbReference type="OrthoDB" id="5862942at2759"/>
<dbReference type="STRING" id="282301.A0A1I8FZK5"/>
<dbReference type="InterPro" id="IPR009622">
    <property type="entry name" value="NDUFAF4"/>
</dbReference>
<dbReference type="GO" id="GO:0005739">
    <property type="term" value="C:mitochondrion"/>
    <property type="evidence" value="ECO:0007669"/>
    <property type="project" value="TreeGrafter"/>
</dbReference>
<reference evidence="2" key="1">
    <citation type="submission" date="2016-11" db="UniProtKB">
        <authorList>
            <consortium name="WormBaseParasite"/>
        </authorList>
    </citation>
    <scope>IDENTIFICATION</scope>
</reference>
<organism evidence="1 2">
    <name type="scientific">Macrostomum lignano</name>
    <dbReference type="NCBI Taxonomy" id="282301"/>
    <lineage>
        <taxon>Eukaryota</taxon>
        <taxon>Metazoa</taxon>
        <taxon>Spiralia</taxon>
        <taxon>Lophotrochozoa</taxon>
        <taxon>Platyhelminthes</taxon>
        <taxon>Rhabditophora</taxon>
        <taxon>Macrostomorpha</taxon>
        <taxon>Macrostomida</taxon>
        <taxon>Macrostomidae</taxon>
        <taxon>Macrostomum</taxon>
    </lineage>
</organism>
<name>A0A1I8FZK5_9PLAT</name>